<evidence type="ECO:0000313" key="4">
    <source>
        <dbReference type="Proteomes" id="UP000539175"/>
    </source>
</evidence>
<dbReference type="EMBL" id="JACIIZ010000001">
    <property type="protein sequence ID" value="MBB6249883.1"/>
    <property type="molecule type" value="Genomic_DNA"/>
</dbReference>
<evidence type="ECO:0000256" key="1">
    <source>
        <dbReference type="SAM" id="MobiDB-lite"/>
    </source>
</evidence>
<accession>A0A7X0EAV5</accession>
<proteinExistence type="predicted"/>
<gene>
    <name evidence="3" type="ORF">FHS74_000416</name>
</gene>
<feature type="domain" description="CSD" evidence="2">
    <location>
        <begin position="16"/>
        <end position="83"/>
    </location>
</feature>
<dbReference type="Gene3D" id="2.40.50.140">
    <property type="entry name" value="Nucleic acid-binding proteins"/>
    <property type="match status" value="2"/>
</dbReference>
<protein>
    <submittedName>
        <fullName evidence="3">CspA family cold shock protein</fullName>
    </submittedName>
</protein>
<dbReference type="GO" id="GO:0005829">
    <property type="term" value="C:cytosol"/>
    <property type="evidence" value="ECO:0007669"/>
    <property type="project" value="UniProtKB-ARBA"/>
</dbReference>
<organism evidence="3 4">
    <name type="scientific">Nitrospirillum iridis</name>
    <dbReference type="NCBI Taxonomy" id="765888"/>
    <lineage>
        <taxon>Bacteria</taxon>
        <taxon>Pseudomonadati</taxon>
        <taxon>Pseudomonadota</taxon>
        <taxon>Alphaproteobacteria</taxon>
        <taxon>Rhodospirillales</taxon>
        <taxon>Azospirillaceae</taxon>
        <taxon>Nitrospirillum</taxon>
    </lineage>
</organism>
<dbReference type="PANTHER" id="PTHR11544">
    <property type="entry name" value="COLD SHOCK DOMAIN CONTAINING PROTEINS"/>
    <property type="match status" value="1"/>
</dbReference>
<dbReference type="InterPro" id="IPR012340">
    <property type="entry name" value="NA-bd_OB-fold"/>
</dbReference>
<dbReference type="InterPro" id="IPR002059">
    <property type="entry name" value="CSP_DNA-bd"/>
</dbReference>
<feature type="domain" description="CSD" evidence="2">
    <location>
        <begin position="131"/>
        <end position="196"/>
    </location>
</feature>
<dbReference type="GO" id="GO:0003676">
    <property type="term" value="F:nucleic acid binding"/>
    <property type="evidence" value="ECO:0007669"/>
    <property type="project" value="InterPro"/>
</dbReference>
<dbReference type="InterPro" id="IPR050181">
    <property type="entry name" value="Cold_shock_domain"/>
</dbReference>
<keyword evidence="4" id="KW-1185">Reference proteome</keyword>
<dbReference type="InterPro" id="IPR011129">
    <property type="entry name" value="CSD"/>
</dbReference>
<dbReference type="CDD" id="cd04458">
    <property type="entry name" value="CSP_CDS"/>
    <property type="match status" value="2"/>
</dbReference>
<dbReference type="SMART" id="SM00357">
    <property type="entry name" value="CSP"/>
    <property type="match status" value="2"/>
</dbReference>
<dbReference type="AlphaFoldDB" id="A0A7X0EAV5"/>
<evidence type="ECO:0000259" key="2">
    <source>
        <dbReference type="PROSITE" id="PS51857"/>
    </source>
</evidence>
<dbReference type="Pfam" id="PF00313">
    <property type="entry name" value="CSD"/>
    <property type="match status" value="2"/>
</dbReference>
<comment type="caution">
    <text evidence="3">The sequence shown here is derived from an EMBL/GenBank/DDBJ whole genome shotgun (WGS) entry which is preliminary data.</text>
</comment>
<name>A0A7X0EAV5_9PROT</name>
<dbReference type="Proteomes" id="UP000539175">
    <property type="component" value="Unassembled WGS sequence"/>
</dbReference>
<dbReference type="RefSeq" id="WP_184796985.1">
    <property type="nucleotide sequence ID" value="NZ_JACIIZ010000001.1"/>
</dbReference>
<dbReference type="PROSITE" id="PS51857">
    <property type="entry name" value="CSD_2"/>
    <property type="match status" value="2"/>
</dbReference>
<dbReference type="SUPFAM" id="SSF50249">
    <property type="entry name" value="Nucleic acid-binding proteins"/>
    <property type="match status" value="2"/>
</dbReference>
<feature type="compositionally biased region" description="Gly residues" evidence="1">
    <location>
        <begin position="89"/>
        <end position="102"/>
    </location>
</feature>
<feature type="region of interest" description="Disordered" evidence="1">
    <location>
        <begin position="85"/>
        <end position="129"/>
    </location>
</feature>
<reference evidence="3 4" key="1">
    <citation type="submission" date="2020-08" db="EMBL/GenBank/DDBJ databases">
        <title>Genomic Encyclopedia of Type Strains, Phase IV (KMG-IV): sequencing the most valuable type-strain genomes for metagenomic binning, comparative biology and taxonomic classification.</title>
        <authorList>
            <person name="Goeker M."/>
        </authorList>
    </citation>
    <scope>NUCLEOTIDE SEQUENCE [LARGE SCALE GENOMIC DNA]</scope>
    <source>
        <strain evidence="3 4">DSM 22198</strain>
    </source>
</reference>
<evidence type="ECO:0000313" key="3">
    <source>
        <dbReference type="EMBL" id="MBB6249883.1"/>
    </source>
</evidence>
<dbReference type="PRINTS" id="PR00050">
    <property type="entry name" value="COLDSHOCK"/>
</dbReference>
<sequence>MYERRSPQSPQITRRGVNATVKWYNPTKGFGFVTLSDGSPDAFLHASVVQAFGHDSLADGTTINCDLSQGQKGPQVAAIHSVDESTATPGGGGGGMGGGMGGPRRDSFGAGAPRRAGGGGGGWESSGPTETVEGTVKFYSADKGFGFVTPDGGGKDVFVHITALERSGVRALTPEQRVRLTTSMGQKGPQANRVEVL</sequence>